<dbReference type="PANTHER" id="PTHR41913:SF1">
    <property type="entry name" value="DUF1684 DOMAIN-CONTAINING PROTEIN"/>
    <property type="match status" value="1"/>
</dbReference>
<dbReference type="Gene3D" id="6.10.250.1680">
    <property type="match status" value="1"/>
</dbReference>
<proteinExistence type="predicted"/>
<sequence length="200" mass="21748">MLAADLELVDWRERVAQMYLSGLDLAGFRAARNEMFATHSQSPIPTESRPAFTGLNYFPANPDAIVEAPLTPADGGIDIDTGGPDGVVHYRRVAVAGTPWGPLTLWWIEAYGGGLFLPFRDGTCGSESYGGGRYLTDTVKGTFGRGVIIVAPDRVRLDLNYAYNPSCAYDDRWACPLAPQENRVSARIEAGELVYHPSGH</sequence>
<accession>A0ABP9RX45</accession>
<evidence type="ECO:0000313" key="1">
    <source>
        <dbReference type="EMBL" id="GAA5188559.1"/>
    </source>
</evidence>
<evidence type="ECO:0000313" key="2">
    <source>
        <dbReference type="Proteomes" id="UP001501570"/>
    </source>
</evidence>
<name>A0ABP9RX45_9ACTN</name>
<dbReference type="Proteomes" id="UP001501570">
    <property type="component" value="Unassembled WGS sequence"/>
</dbReference>
<keyword evidence="2" id="KW-1185">Reference proteome</keyword>
<gene>
    <name evidence="1" type="ORF">GCM10023322_39510</name>
</gene>
<reference evidence="2" key="1">
    <citation type="journal article" date="2019" name="Int. J. Syst. Evol. Microbiol.">
        <title>The Global Catalogue of Microorganisms (GCM) 10K type strain sequencing project: providing services to taxonomists for standard genome sequencing and annotation.</title>
        <authorList>
            <consortium name="The Broad Institute Genomics Platform"/>
            <consortium name="The Broad Institute Genome Sequencing Center for Infectious Disease"/>
            <person name="Wu L."/>
            <person name="Ma J."/>
        </authorList>
    </citation>
    <scope>NUCLEOTIDE SEQUENCE [LARGE SCALE GENOMIC DNA]</scope>
    <source>
        <strain evidence="2">JCM 18304</strain>
    </source>
</reference>
<dbReference type="EMBL" id="BAABJQ010000011">
    <property type="protein sequence ID" value="GAA5188559.1"/>
    <property type="molecule type" value="Genomic_DNA"/>
</dbReference>
<organism evidence="1 2">
    <name type="scientific">Rugosimonospora acidiphila</name>
    <dbReference type="NCBI Taxonomy" id="556531"/>
    <lineage>
        <taxon>Bacteria</taxon>
        <taxon>Bacillati</taxon>
        <taxon>Actinomycetota</taxon>
        <taxon>Actinomycetes</taxon>
        <taxon>Micromonosporales</taxon>
        <taxon>Micromonosporaceae</taxon>
        <taxon>Rugosimonospora</taxon>
    </lineage>
</organism>
<dbReference type="InterPro" id="IPR012467">
    <property type="entry name" value="DUF1684"/>
</dbReference>
<protein>
    <submittedName>
        <fullName evidence="1">DUF1684 domain-containing protein</fullName>
    </submittedName>
</protein>
<comment type="caution">
    <text evidence="1">The sequence shown here is derived from an EMBL/GenBank/DDBJ whole genome shotgun (WGS) entry which is preliminary data.</text>
</comment>
<dbReference type="Pfam" id="PF07920">
    <property type="entry name" value="DUF1684"/>
    <property type="match status" value="1"/>
</dbReference>
<dbReference type="PANTHER" id="PTHR41913">
    <property type="entry name" value="DUF1684 DOMAIN-CONTAINING PROTEIN"/>
    <property type="match status" value="1"/>
</dbReference>